<sequence>MNLSKKNLVVVLLNMVTLVTLYSPIIPISLYASLEVIKFIQAAYFNNDLHMFEVETNTRASGTSNLNEELGQVEYIFSDKTGTLTRNSMEFFKCSIGGEIYGTGVTDIEWLVAGERTSGLKIDEVRRTSNAVREKGFNFHDDRLMRGAWRNEPNPDVCKVDFMDRSRIGVTYYS</sequence>
<organism evidence="1 2">
    <name type="scientific">Vaccinium darrowii</name>
    <dbReference type="NCBI Taxonomy" id="229202"/>
    <lineage>
        <taxon>Eukaryota</taxon>
        <taxon>Viridiplantae</taxon>
        <taxon>Streptophyta</taxon>
        <taxon>Embryophyta</taxon>
        <taxon>Tracheophyta</taxon>
        <taxon>Spermatophyta</taxon>
        <taxon>Magnoliopsida</taxon>
        <taxon>eudicotyledons</taxon>
        <taxon>Gunneridae</taxon>
        <taxon>Pentapetalae</taxon>
        <taxon>asterids</taxon>
        <taxon>Ericales</taxon>
        <taxon>Ericaceae</taxon>
        <taxon>Vaccinioideae</taxon>
        <taxon>Vaccinieae</taxon>
        <taxon>Vaccinium</taxon>
    </lineage>
</organism>
<reference evidence="1 2" key="1">
    <citation type="journal article" date="2021" name="Hortic Res">
        <title>High-quality reference genome and annotation aids understanding of berry development for evergreen blueberry (Vaccinium darrowii).</title>
        <authorList>
            <person name="Yu J."/>
            <person name="Hulse-Kemp A.M."/>
            <person name="Babiker E."/>
            <person name="Staton M."/>
        </authorList>
    </citation>
    <scope>NUCLEOTIDE SEQUENCE [LARGE SCALE GENOMIC DNA]</scope>
    <source>
        <strain evidence="2">cv. NJ 8807/NJ 8810</strain>
        <tissue evidence="1">Young leaf</tissue>
    </source>
</reference>
<evidence type="ECO:0000313" key="2">
    <source>
        <dbReference type="Proteomes" id="UP000828048"/>
    </source>
</evidence>
<name>A0ACB7XG83_9ERIC</name>
<accession>A0ACB7XG83</accession>
<dbReference type="Proteomes" id="UP000828048">
    <property type="component" value="Chromosome 10"/>
</dbReference>
<gene>
    <name evidence="1" type="ORF">Vadar_006122</name>
</gene>
<proteinExistence type="predicted"/>
<protein>
    <submittedName>
        <fullName evidence="1">Uncharacterized protein</fullName>
    </submittedName>
</protein>
<keyword evidence="2" id="KW-1185">Reference proteome</keyword>
<evidence type="ECO:0000313" key="1">
    <source>
        <dbReference type="EMBL" id="KAH7839597.1"/>
    </source>
</evidence>
<dbReference type="EMBL" id="CM037160">
    <property type="protein sequence ID" value="KAH7839597.1"/>
    <property type="molecule type" value="Genomic_DNA"/>
</dbReference>
<comment type="caution">
    <text evidence="1">The sequence shown here is derived from an EMBL/GenBank/DDBJ whole genome shotgun (WGS) entry which is preliminary data.</text>
</comment>